<dbReference type="EMBL" id="MFLU01000004">
    <property type="protein sequence ID" value="OGG76075.1"/>
    <property type="molecule type" value="Genomic_DNA"/>
</dbReference>
<evidence type="ECO:0000313" key="2">
    <source>
        <dbReference type="EMBL" id="OGG76075.1"/>
    </source>
</evidence>
<evidence type="ECO:0000313" key="3">
    <source>
        <dbReference type="Proteomes" id="UP000178587"/>
    </source>
</evidence>
<evidence type="ECO:0000259" key="1">
    <source>
        <dbReference type="Pfam" id="PF11967"/>
    </source>
</evidence>
<dbReference type="InterPro" id="IPR012340">
    <property type="entry name" value="NA-bd_OB-fold"/>
</dbReference>
<dbReference type="STRING" id="1798507.A3A34_00545"/>
<dbReference type="AlphaFoldDB" id="A0A1F6ER23"/>
<reference evidence="2 3" key="1">
    <citation type="journal article" date="2016" name="Nat. Commun.">
        <title>Thousands of microbial genomes shed light on interconnected biogeochemical processes in an aquifer system.</title>
        <authorList>
            <person name="Anantharaman K."/>
            <person name="Brown C.T."/>
            <person name="Hug L.A."/>
            <person name="Sharon I."/>
            <person name="Castelle C.J."/>
            <person name="Probst A.J."/>
            <person name="Thomas B.C."/>
            <person name="Singh A."/>
            <person name="Wilkins M.J."/>
            <person name="Karaoz U."/>
            <person name="Brodie E.L."/>
            <person name="Williams K.H."/>
            <person name="Hubbard S.S."/>
            <person name="Banfield J.F."/>
        </authorList>
    </citation>
    <scope>NUCLEOTIDE SEQUENCE [LARGE SCALE GENOMIC DNA]</scope>
</reference>
<dbReference type="SUPFAM" id="SSF50249">
    <property type="entry name" value="Nucleic acid-binding proteins"/>
    <property type="match status" value="1"/>
</dbReference>
<proteinExistence type="predicted"/>
<accession>A0A1F6ER23</accession>
<feature type="domain" description="DNA replication/recombination mediator RecO N-terminal" evidence="1">
    <location>
        <begin position="4"/>
        <end position="62"/>
    </location>
</feature>
<name>A0A1F6ER23_9BACT</name>
<organism evidence="2 3">
    <name type="scientific">Candidatus Kaiserbacteria bacterium RIFCSPLOWO2_01_FULL_50_24</name>
    <dbReference type="NCBI Taxonomy" id="1798507"/>
    <lineage>
        <taxon>Bacteria</taxon>
        <taxon>Candidatus Kaiseribacteriota</taxon>
    </lineage>
</organism>
<protein>
    <recommendedName>
        <fullName evidence="1">DNA replication/recombination mediator RecO N-terminal domain-containing protein</fullName>
    </recommendedName>
</protein>
<dbReference type="Proteomes" id="UP000178587">
    <property type="component" value="Unassembled WGS sequence"/>
</dbReference>
<comment type="caution">
    <text evidence="2">The sequence shown here is derived from an EMBL/GenBank/DDBJ whole genome shotgun (WGS) entry which is preliminary data.</text>
</comment>
<sequence length="187" mass="21023">MYIKYSTDALVLGSWEHGEADRVFMLYTKDFGLVYARATSVREERSRLRYALSHYAHANVSLICGKRGWKLVGASSVRALLGEYVNIFARIARLMTRLVAGEEKNEYLFSTLSSAHAQFFAPHTRVATIELICVARVLFALGYLSSEALRTALFTHTAYELPHLTEAEHLRESLVISVNQAIIGSHL</sequence>
<dbReference type="Gene3D" id="2.40.50.140">
    <property type="entry name" value="Nucleic acid-binding proteins"/>
    <property type="match status" value="1"/>
</dbReference>
<gene>
    <name evidence="2" type="ORF">A3A34_00545</name>
</gene>
<dbReference type="InterPro" id="IPR022572">
    <property type="entry name" value="DNA_rep/recomb_RecO_N"/>
</dbReference>
<dbReference type="Pfam" id="PF11967">
    <property type="entry name" value="RecO_N"/>
    <property type="match status" value="1"/>
</dbReference>